<proteinExistence type="predicted"/>
<name>A0A6J4LIZ7_9ACTN</name>
<keyword evidence="1" id="KW-0812">Transmembrane</keyword>
<feature type="transmembrane region" description="Helical" evidence="1">
    <location>
        <begin position="37"/>
        <end position="54"/>
    </location>
</feature>
<organism evidence="2">
    <name type="scientific">uncultured Nocardioidaceae bacterium</name>
    <dbReference type="NCBI Taxonomy" id="253824"/>
    <lineage>
        <taxon>Bacteria</taxon>
        <taxon>Bacillati</taxon>
        <taxon>Actinomycetota</taxon>
        <taxon>Actinomycetes</taxon>
        <taxon>Propionibacteriales</taxon>
        <taxon>Nocardioidaceae</taxon>
        <taxon>environmental samples</taxon>
    </lineage>
</organism>
<feature type="transmembrane region" description="Helical" evidence="1">
    <location>
        <begin position="150"/>
        <end position="166"/>
    </location>
</feature>
<feature type="transmembrane region" description="Helical" evidence="1">
    <location>
        <begin position="173"/>
        <end position="195"/>
    </location>
</feature>
<sequence>MSASATVPATSANPVQTATLVMAWITVVLALDSEGSIWLQRGLGLATWVLLAFLASRESLLVRMQVAVVVVAATVVEYTFSPLLEVYTYRFDNVPAYVPPGHGLVYLAALLLGRSTVVRRHLRGCVAAVLVLGGAYAAWGLSPFAPRPDVLGAFWFGCLAGFLAWGPSRPLYVGAFVVVTWLEVVGTALGTWTWQPYDPTGLVAIGNPPSGAAGGYGWFDLAALLCAPILVRRLAGHQRD</sequence>
<dbReference type="EMBL" id="CADCUG010000070">
    <property type="protein sequence ID" value="CAA9335021.1"/>
    <property type="molecule type" value="Genomic_DNA"/>
</dbReference>
<feature type="transmembrane region" description="Helical" evidence="1">
    <location>
        <begin position="215"/>
        <end position="235"/>
    </location>
</feature>
<gene>
    <name evidence="2" type="ORF">AVDCRST_MAG29-1269</name>
</gene>
<feature type="transmembrane region" description="Helical" evidence="1">
    <location>
        <begin position="125"/>
        <end position="144"/>
    </location>
</feature>
<reference evidence="2" key="1">
    <citation type="submission" date="2020-02" db="EMBL/GenBank/DDBJ databases">
        <authorList>
            <person name="Meier V. D."/>
        </authorList>
    </citation>
    <scope>NUCLEOTIDE SEQUENCE</scope>
    <source>
        <strain evidence="2">AVDCRST_MAG29</strain>
    </source>
</reference>
<keyword evidence="1" id="KW-0472">Membrane</keyword>
<evidence type="ECO:0000256" key="1">
    <source>
        <dbReference type="SAM" id="Phobius"/>
    </source>
</evidence>
<dbReference type="AlphaFoldDB" id="A0A6J4LIZ7"/>
<accession>A0A6J4LIZ7</accession>
<keyword evidence="1" id="KW-1133">Transmembrane helix</keyword>
<evidence type="ECO:0000313" key="2">
    <source>
        <dbReference type="EMBL" id="CAA9335021.1"/>
    </source>
</evidence>
<feature type="transmembrane region" description="Helical" evidence="1">
    <location>
        <begin position="96"/>
        <end position="113"/>
    </location>
</feature>
<protein>
    <submittedName>
        <fullName evidence="2">Uncharacterized protein</fullName>
    </submittedName>
</protein>
<feature type="transmembrane region" description="Helical" evidence="1">
    <location>
        <begin position="66"/>
        <end position="84"/>
    </location>
</feature>